<feature type="domain" description="HTH cro/C1-type" evidence="2">
    <location>
        <begin position="4"/>
        <end position="58"/>
    </location>
</feature>
<dbReference type="GO" id="GO:0003677">
    <property type="term" value="F:DNA binding"/>
    <property type="evidence" value="ECO:0007669"/>
    <property type="project" value="UniProtKB-KW"/>
</dbReference>
<dbReference type="RefSeq" id="WP_136670341.1">
    <property type="nucleotide sequence ID" value="NZ_JAGFUY010000004.1"/>
</dbReference>
<reference evidence="3 4" key="1">
    <citation type="submission" date="2019-04" db="EMBL/GenBank/DDBJ databases">
        <title>Genome analysis of Streptococcus suis strain WUSS286.</title>
        <authorList>
            <person name="Chen H."/>
            <person name="Gao X."/>
            <person name="Wu Z."/>
        </authorList>
    </citation>
    <scope>NUCLEOTIDE SEQUENCE [LARGE SCALE GENOMIC DNA]</scope>
    <source>
        <strain evidence="3 4">WUSS286</strain>
    </source>
</reference>
<evidence type="ECO:0000313" key="3">
    <source>
        <dbReference type="EMBL" id="TII05309.1"/>
    </source>
</evidence>
<name>A0A4T2H044_STRSU</name>
<dbReference type="Gene3D" id="1.10.260.40">
    <property type="entry name" value="lambda repressor-like DNA-binding domains"/>
    <property type="match status" value="1"/>
</dbReference>
<dbReference type="CDD" id="cd00093">
    <property type="entry name" value="HTH_XRE"/>
    <property type="match status" value="1"/>
</dbReference>
<dbReference type="PANTHER" id="PTHR46558">
    <property type="entry name" value="TRACRIPTIONAL REGULATORY PROTEIN-RELATED-RELATED"/>
    <property type="match status" value="1"/>
</dbReference>
<dbReference type="AlphaFoldDB" id="A0A4T2H044"/>
<organism evidence="3 4">
    <name type="scientific">Streptococcus suis</name>
    <dbReference type="NCBI Taxonomy" id="1307"/>
    <lineage>
        <taxon>Bacteria</taxon>
        <taxon>Bacillati</taxon>
        <taxon>Bacillota</taxon>
        <taxon>Bacilli</taxon>
        <taxon>Lactobacillales</taxon>
        <taxon>Streptococcaceae</taxon>
        <taxon>Streptococcus</taxon>
    </lineage>
</organism>
<dbReference type="SUPFAM" id="SSF47413">
    <property type="entry name" value="lambda repressor-like DNA-binding domains"/>
    <property type="match status" value="1"/>
</dbReference>
<keyword evidence="1" id="KW-0238">DNA-binding</keyword>
<sequence>MNKLKELRKERNLTQKELSVETGIPYRTIQRWENGETTIKQDKAQELADHFGVSVGYLLGYEDKVKKEFYKQLDLYNLDEFRKFRIKLNIELSLLNGILDNDYEKISDKVSYLNNFADKELKRGMENECLEPQELQELFELRNVASYFTSLVETLEQLQYNLKKLLEDTGKDT</sequence>
<dbReference type="EMBL" id="SSXK01000004">
    <property type="protein sequence ID" value="TII05309.1"/>
    <property type="molecule type" value="Genomic_DNA"/>
</dbReference>
<gene>
    <name evidence="3" type="ORF">E8L09_02210</name>
</gene>
<protein>
    <submittedName>
        <fullName evidence="3">Helix-turn-helix transcriptional regulator</fullName>
    </submittedName>
</protein>
<accession>A0A4T2H044</accession>
<dbReference type="SMART" id="SM00530">
    <property type="entry name" value="HTH_XRE"/>
    <property type="match status" value="1"/>
</dbReference>
<dbReference type="Pfam" id="PF01381">
    <property type="entry name" value="HTH_3"/>
    <property type="match status" value="1"/>
</dbReference>
<dbReference type="InterPro" id="IPR001387">
    <property type="entry name" value="Cro/C1-type_HTH"/>
</dbReference>
<evidence type="ECO:0000313" key="4">
    <source>
        <dbReference type="Proteomes" id="UP000306426"/>
    </source>
</evidence>
<evidence type="ECO:0000259" key="2">
    <source>
        <dbReference type="PROSITE" id="PS50943"/>
    </source>
</evidence>
<proteinExistence type="predicted"/>
<dbReference type="InterPro" id="IPR010982">
    <property type="entry name" value="Lambda_DNA-bd_dom_sf"/>
</dbReference>
<dbReference type="PROSITE" id="PS50943">
    <property type="entry name" value="HTH_CROC1"/>
    <property type="match status" value="1"/>
</dbReference>
<evidence type="ECO:0000256" key="1">
    <source>
        <dbReference type="ARBA" id="ARBA00023125"/>
    </source>
</evidence>
<comment type="caution">
    <text evidence="3">The sequence shown here is derived from an EMBL/GenBank/DDBJ whole genome shotgun (WGS) entry which is preliminary data.</text>
</comment>
<dbReference type="Proteomes" id="UP000306426">
    <property type="component" value="Unassembled WGS sequence"/>
</dbReference>
<dbReference type="PANTHER" id="PTHR46558:SF11">
    <property type="entry name" value="HTH-TYPE TRANSCRIPTIONAL REGULATOR XRE"/>
    <property type="match status" value="1"/>
</dbReference>